<dbReference type="PANTHER" id="PTHR43775">
    <property type="entry name" value="FATTY ACID SYNTHASE"/>
    <property type="match status" value="1"/>
</dbReference>
<dbReference type="SUPFAM" id="SSF53901">
    <property type="entry name" value="Thiolase-like"/>
    <property type="match status" value="1"/>
</dbReference>
<name>A0A813G9K4_POLGL</name>
<comment type="caution">
    <text evidence="4">The sequence shown here is derived from an EMBL/GenBank/DDBJ whole genome shotgun (WGS) entry which is preliminary data.</text>
</comment>
<dbReference type="SMART" id="SM00825">
    <property type="entry name" value="PKS_KS"/>
    <property type="match status" value="1"/>
</dbReference>
<reference evidence="4" key="1">
    <citation type="submission" date="2021-02" db="EMBL/GenBank/DDBJ databases">
        <authorList>
            <person name="Dougan E. K."/>
            <person name="Rhodes N."/>
            <person name="Thang M."/>
            <person name="Chan C."/>
        </authorList>
    </citation>
    <scope>NUCLEOTIDE SEQUENCE</scope>
</reference>
<keyword evidence="5" id="KW-1185">Reference proteome</keyword>
<evidence type="ECO:0000313" key="5">
    <source>
        <dbReference type="Proteomes" id="UP000654075"/>
    </source>
</evidence>
<dbReference type="EMBL" id="CAJNNV010027778">
    <property type="protein sequence ID" value="CAE8621601.1"/>
    <property type="molecule type" value="Genomic_DNA"/>
</dbReference>
<proteinExistence type="predicted"/>
<gene>
    <name evidence="4" type="ORF">PGLA1383_LOCUS39118</name>
</gene>
<dbReference type="AlphaFoldDB" id="A0A813G9K4"/>
<evidence type="ECO:0000256" key="1">
    <source>
        <dbReference type="ARBA" id="ARBA00022450"/>
    </source>
</evidence>
<feature type="non-terminal residue" evidence="4">
    <location>
        <position position="1"/>
    </location>
</feature>
<evidence type="ECO:0000256" key="2">
    <source>
        <dbReference type="ARBA" id="ARBA00022553"/>
    </source>
</evidence>
<dbReference type="CDD" id="cd00833">
    <property type="entry name" value="PKS"/>
    <property type="match status" value="1"/>
</dbReference>
<protein>
    <recommendedName>
        <fullName evidence="3">Ketosynthase family 3 (KS3) domain-containing protein</fullName>
    </recommendedName>
</protein>
<dbReference type="Proteomes" id="UP000654075">
    <property type="component" value="Unassembled WGS sequence"/>
</dbReference>
<keyword evidence="2" id="KW-0597">Phosphoprotein</keyword>
<dbReference type="Gene3D" id="3.40.47.10">
    <property type="match status" value="1"/>
</dbReference>
<sequence>SSSLTAVHLGAEAVLDKGRGVANAYSLSGGVSFQLGPHWLPQLQAAGLLSVTGRCCTWDSSADGYAMGDGCGFVVLKRIADWVDGVQVYIEGEPLVGTICGSTLNSNGCAASLSAPHGPSEQELVAQALRSAGLNPTNIDAVECNGQACFLADAVEVSSLLRVLRGEDICAPLGVTAVKSLMGHASECAGVASLQRVLLAGSWGAMTPNCHLHQLNPHMDFGGKGNLITDCLEYRMLSMYVGVTARGFGGTNVHVVSYGQIDASREPTVPEEKKSYFNFWPGGGGELQDEQQPSRGYFIAGTFSRWEMTKMEREGDDTYGFTVVLGENRWEEFQILLDGDSQRRLHPGFPEAPKGSIVQGPDAQVEGLNWRIEGRGAVVEASDEVVLGNLEKTNQ</sequence>
<dbReference type="InterPro" id="IPR016039">
    <property type="entry name" value="Thiolase-like"/>
</dbReference>
<dbReference type="InterPro" id="IPR050091">
    <property type="entry name" value="PKS_NRPS_Biosynth_Enz"/>
</dbReference>
<dbReference type="GO" id="GO:0006633">
    <property type="term" value="P:fatty acid biosynthetic process"/>
    <property type="evidence" value="ECO:0007669"/>
    <property type="project" value="TreeGrafter"/>
</dbReference>
<dbReference type="PROSITE" id="PS52004">
    <property type="entry name" value="KS3_2"/>
    <property type="match status" value="1"/>
</dbReference>
<dbReference type="Pfam" id="PF00109">
    <property type="entry name" value="ketoacyl-synt"/>
    <property type="match status" value="1"/>
</dbReference>
<dbReference type="GO" id="GO:0005737">
    <property type="term" value="C:cytoplasm"/>
    <property type="evidence" value="ECO:0007669"/>
    <property type="project" value="TreeGrafter"/>
</dbReference>
<dbReference type="InterPro" id="IPR020841">
    <property type="entry name" value="PKS_Beta-ketoAc_synthase_dom"/>
</dbReference>
<feature type="domain" description="Ketosynthase family 3 (KS3)" evidence="3">
    <location>
        <begin position="1"/>
        <end position="259"/>
    </location>
</feature>
<dbReference type="OrthoDB" id="329835at2759"/>
<dbReference type="GO" id="GO:0005886">
    <property type="term" value="C:plasma membrane"/>
    <property type="evidence" value="ECO:0007669"/>
    <property type="project" value="TreeGrafter"/>
</dbReference>
<dbReference type="Pfam" id="PF02801">
    <property type="entry name" value="Ketoacyl-synt_C"/>
    <property type="match status" value="1"/>
</dbReference>
<keyword evidence="1" id="KW-0596">Phosphopantetheine</keyword>
<evidence type="ECO:0000313" key="4">
    <source>
        <dbReference type="EMBL" id="CAE8621601.1"/>
    </source>
</evidence>
<dbReference type="PANTHER" id="PTHR43775:SF37">
    <property type="entry name" value="SI:DKEY-61P9.11"/>
    <property type="match status" value="1"/>
</dbReference>
<dbReference type="InterPro" id="IPR014030">
    <property type="entry name" value="Ketoacyl_synth_N"/>
</dbReference>
<dbReference type="InterPro" id="IPR014031">
    <property type="entry name" value="Ketoacyl_synth_C"/>
</dbReference>
<evidence type="ECO:0000259" key="3">
    <source>
        <dbReference type="PROSITE" id="PS52004"/>
    </source>
</evidence>
<dbReference type="GO" id="GO:0004312">
    <property type="term" value="F:fatty acid synthase activity"/>
    <property type="evidence" value="ECO:0007669"/>
    <property type="project" value="TreeGrafter"/>
</dbReference>
<feature type="non-terminal residue" evidence="4">
    <location>
        <position position="395"/>
    </location>
</feature>
<organism evidence="4 5">
    <name type="scientific">Polarella glacialis</name>
    <name type="common">Dinoflagellate</name>
    <dbReference type="NCBI Taxonomy" id="89957"/>
    <lineage>
        <taxon>Eukaryota</taxon>
        <taxon>Sar</taxon>
        <taxon>Alveolata</taxon>
        <taxon>Dinophyceae</taxon>
        <taxon>Suessiales</taxon>
        <taxon>Suessiaceae</taxon>
        <taxon>Polarella</taxon>
    </lineage>
</organism>
<accession>A0A813G9K4</accession>